<name>D6Z4F8_DESAT</name>
<evidence type="ECO:0000256" key="1">
    <source>
        <dbReference type="ARBA" id="ARBA00022741"/>
    </source>
</evidence>
<keyword evidence="5" id="KW-1185">Reference proteome</keyword>
<dbReference type="GO" id="GO:0005524">
    <property type="term" value="F:ATP binding"/>
    <property type="evidence" value="ECO:0007669"/>
    <property type="project" value="UniProtKB-KW"/>
</dbReference>
<dbReference type="STRING" id="589865.DaAHT2_1741"/>
<dbReference type="PANTHER" id="PTHR32309">
    <property type="entry name" value="TYROSINE-PROTEIN KINASE"/>
    <property type="match status" value="1"/>
</dbReference>
<dbReference type="OrthoDB" id="9812433at2"/>
<evidence type="ECO:0000313" key="4">
    <source>
        <dbReference type="EMBL" id="ADH86433.1"/>
    </source>
</evidence>
<proteinExistence type="predicted"/>
<accession>D6Z4F8</accession>
<dbReference type="KEGG" id="dak:DaAHT2_1741"/>
<protein>
    <submittedName>
        <fullName evidence="4">Capsular exopolysaccharide family</fullName>
        <ecNumber evidence="4">2.7.10.2</ecNumber>
    </submittedName>
</protein>
<dbReference type="NCBIfam" id="TIGR01007">
    <property type="entry name" value="eps_fam"/>
    <property type="match status" value="1"/>
</dbReference>
<dbReference type="eggNOG" id="COG0489">
    <property type="taxonomic scope" value="Bacteria"/>
</dbReference>
<evidence type="ECO:0000256" key="3">
    <source>
        <dbReference type="SAM" id="MobiDB-lite"/>
    </source>
</evidence>
<dbReference type="EC" id="2.7.10.2" evidence="4"/>
<reference evidence="5" key="1">
    <citation type="submission" date="2010-02" db="EMBL/GenBank/DDBJ databases">
        <title>Complete sequence of Desulfurivibrio alkaliphilus AHT2.</title>
        <authorList>
            <consortium name="US DOE Joint Genome Institute"/>
            <person name="Pitluck S."/>
            <person name="Chertkov O."/>
            <person name="Detter J.C."/>
            <person name="Han C."/>
            <person name="Tapia R."/>
            <person name="Larimer F."/>
            <person name="Land M."/>
            <person name="Hauser L."/>
            <person name="Kyrpides N."/>
            <person name="Mikhailova N."/>
            <person name="Sorokin D.Y."/>
            <person name="Muyzer G."/>
            <person name="Woyke T."/>
        </authorList>
    </citation>
    <scope>NUCLEOTIDE SEQUENCE [LARGE SCALE GENOMIC DNA]</scope>
    <source>
        <strain evidence="5">DSM 19089 / UNIQEM U267 / AHT2</strain>
    </source>
</reference>
<feature type="compositionally biased region" description="Low complexity" evidence="3">
    <location>
        <begin position="59"/>
        <end position="75"/>
    </location>
</feature>
<keyword evidence="1" id="KW-0547">Nucleotide-binding</keyword>
<sequence>MGKVHKALQRSGVINGEIPSADPPAAGHSTASVRPTTDLFKPQFEPRPPKARPSAPQDPAGKPSPAAAPAGAKPPTFAGWDERLLSAIGTASEVSEEFRRLRTQILHPAGEIDPPRTIMVVSAVPAEGKTLVSSGLAISLAQGVEEYALAIDCDLRRPALASMFGQDNDLGLADHLARGIDLGRLIRKTELAKLSLIPGGLPPANPAELLGSDRLEAMVDEVSRRYPDRYVIFDSPPLREAAETAILARLVDGVVLVVRQGRSRRDDIEQLVATIGPEKIVGVVFNAYQHNLLERKITKPYGGYYSTYRTYQENLK</sequence>
<dbReference type="Proteomes" id="UP000001508">
    <property type="component" value="Chromosome"/>
</dbReference>
<dbReference type="InParanoid" id="D6Z4F8"/>
<feature type="region of interest" description="Disordered" evidence="3">
    <location>
        <begin position="1"/>
        <end position="75"/>
    </location>
</feature>
<evidence type="ECO:0000256" key="2">
    <source>
        <dbReference type="ARBA" id="ARBA00022840"/>
    </source>
</evidence>
<dbReference type="SUPFAM" id="SSF52540">
    <property type="entry name" value="P-loop containing nucleoside triphosphate hydrolases"/>
    <property type="match status" value="1"/>
</dbReference>
<gene>
    <name evidence="4" type="ordered locus">DaAHT2_1741</name>
</gene>
<evidence type="ECO:0000313" key="5">
    <source>
        <dbReference type="Proteomes" id="UP000001508"/>
    </source>
</evidence>
<dbReference type="EMBL" id="CP001940">
    <property type="protein sequence ID" value="ADH86433.1"/>
    <property type="molecule type" value="Genomic_DNA"/>
</dbReference>
<dbReference type="PANTHER" id="PTHR32309:SF13">
    <property type="entry name" value="FERRIC ENTEROBACTIN TRANSPORT PROTEIN FEPE"/>
    <property type="match status" value="1"/>
</dbReference>
<keyword evidence="4" id="KW-0808">Transferase</keyword>
<keyword evidence="2" id="KW-0067">ATP-binding</keyword>
<dbReference type="AlphaFoldDB" id="D6Z4F8"/>
<dbReference type="InterPro" id="IPR027417">
    <property type="entry name" value="P-loop_NTPase"/>
</dbReference>
<dbReference type="InterPro" id="IPR005702">
    <property type="entry name" value="Wzc-like_C"/>
</dbReference>
<dbReference type="HOGENOM" id="CLU_052027_1_0_7"/>
<dbReference type="Gene3D" id="3.40.50.300">
    <property type="entry name" value="P-loop containing nucleotide triphosphate hydrolases"/>
    <property type="match status" value="1"/>
</dbReference>
<dbReference type="GO" id="GO:0005886">
    <property type="term" value="C:plasma membrane"/>
    <property type="evidence" value="ECO:0007669"/>
    <property type="project" value="TreeGrafter"/>
</dbReference>
<dbReference type="GO" id="GO:0004715">
    <property type="term" value="F:non-membrane spanning protein tyrosine kinase activity"/>
    <property type="evidence" value="ECO:0007669"/>
    <property type="project" value="UniProtKB-EC"/>
</dbReference>
<organism evidence="4 5">
    <name type="scientific">Desulfurivibrio alkaliphilus (strain DSM 19089 / UNIQEM U267 / AHT2)</name>
    <dbReference type="NCBI Taxonomy" id="589865"/>
    <lineage>
        <taxon>Bacteria</taxon>
        <taxon>Pseudomonadati</taxon>
        <taxon>Thermodesulfobacteriota</taxon>
        <taxon>Desulfobulbia</taxon>
        <taxon>Desulfobulbales</taxon>
        <taxon>Desulfobulbaceae</taxon>
        <taxon>Desulfurivibrio</taxon>
    </lineage>
</organism>
<dbReference type="CDD" id="cd05387">
    <property type="entry name" value="BY-kinase"/>
    <property type="match status" value="1"/>
</dbReference>
<dbReference type="RefSeq" id="WP_013163957.1">
    <property type="nucleotide sequence ID" value="NC_014216.1"/>
</dbReference>
<dbReference type="InterPro" id="IPR050445">
    <property type="entry name" value="Bact_polysacc_biosynth/exp"/>
</dbReference>